<comment type="caution">
    <text evidence="2">The sequence shown here is derived from an EMBL/GenBank/DDBJ whole genome shotgun (WGS) entry which is preliminary data.</text>
</comment>
<accession>A0A919P1F1</accession>
<gene>
    <name evidence="2" type="ORF">Cch01nite_23350</name>
</gene>
<keyword evidence="1" id="KW-1133">Transmembrane helix</keyword>
<evidence type="ECO:0000256" key="1">
    <source>
        <dbReference type="SAM" id="Phobius"/>
    </source>
</evidence>
<feature type="transmembrane region" description="Helical" evidence="1">
    <location>
        <begin position="319"/>
        <end position="339"/>
    </location>
</feature>
<keyword evidence="3" id="KW-1185">Reference proteome</keyword>
<dbReference type="InterPro" id="IPR010640">
    <property type="entry name" value="Low_temperature_requirement_A"/>
</dbReference>
<keyword evidence="1" id="KW-0472">Membrane</keyword>
<organism evidence="2 3">
    <name type="scientific">Cellulomonas chitinilytica</name>
    <dbReference type="NCBI Taxonomy" id="398759"/>
    <lineage>
        <taxon>Bacteria</taxon>
        <taxon>Bacillati</taxon>
        <taxon>Actinomycetota</taxon>
        <taxon>Actinomycetes</taxon>
        <taxon>Micrococcales</taxon>
        <taxon>Cellulomonadaceae</taxon>
        <taxon>Cellulomonas</taxon>
    </lineage>
</organism>
<reference evidence="2" key="1">
    <citation type="submission" date="2021-01" db="EMBL/GenBank/DDBJ databases">
        <title>Whole genome shotgun sequence of Cellulomonas chitinilytica NBRC 110799.</title>
        <authorList>
            <person name="Komaki H."/>
            <person name="Tamura T."/>
        </authorList>
    </citation>
    <scope>NUCLEOTIDE SEQUENCE</scope>
    <source>
        <strain evidence="2">NBRC 110799</strain>
    </source>
</reference>
<protein>
    <recommendedName>
        <fullName evidence="4">Low temperature requirement protein A</fullName>
    </recommendedName>
</protein>
<dbReference type="Pfam" id="PF06772">
    <property type="entry name" value="LtrA"/>
    <property type="match status" value="1"/>
</dbReference>
<feature type="transmembrane region" description="Helical" evidence="1">
    <location>
        <begin position="53"/>
        <end position="71"/>
    </location>
</feature>
<feature type="transmembrane region" description="Helical" evidence="1">
    <location>
        <begin position="21"/>
        <end position="41"/>
    </location>
</feature>
<name>A0A919P1F1_9CELL</name>
<keyword evidence="1" id="KW-0812">Transmembrane</keyword>
<feature type="transmembrane region" description="Helical" evidence="1">
    <location>
        <begin position="239"/>
        <end position="259"/>
    </location>
</feature>
<feature type="transmembrane region" description="Helical" evidence="1">
    <location>
        <begin position="115"/>
        <end position="137"/>
    </location>
</feature>
<feature type="transmembrane region" description="Helical" evidence="1">
    <location>
        <begin position="351"/>
        <end position="384"/>
    </location>
</feature>
<dbReference type="RefSeq" id="WP_203753944.1">
    <property type="nucleotide sequence ID" value="NZ_BONK01000007.1"/>
</dbReference>
<dbReference type="Proteomes" id="UP000632740">
    <property type="component" value="Unassembled WGS sequence"/>
</dbReference>
<dbReference type="AlphaFoldDB" id="A0A919P1F1"/>
<feature type="transmembrane region" description="Helical" evidence="1">
    <location>
        <begin position="149"/>
        <end position="170"/>
    </location>
</feature>
<proteinExistence type="predicted"/>
<dbReference type="PANTHER" id="PTHR36840">
    <property type="entry name" value="BLL5714 PROTEIN"/>
    <property type="match status" value="1"/>
</dbReference>
<dbReference type="EMBL" id="BONK01000007">
    <property type="protein sequence ID" value="GIG21611.1"/>
    <property type="molecule type" value="Genomic_DNA"/>
</dbReference>
<feature type="transmembrane region" description="Helical" evidence="1">
    <location>
        <begin position="280"/>
        <end position="303"/>
    </location>
</feature>
<evidence type="ECO:0000313" key="3">
    <source>
        <dbReference type="Proteomes" id="UP000632740"/>
    </source>
</evidence>
<evidence type="ECO:0000313" key="2">
    <source>
        <dbReference type="EMBL" id="GIG21611.1"/>
    </source>
</evidence>
<dbReference type="PANTHER" id="PTHR36840:SF1">
    <property type="entry name" value="BLL5714 PROTEIN"/>
    <property type="match status" value="1"/>
</dbReference>
<feature type="transmembrane region" description="Helical" evidence="1">
    <location>
        <begin position="83"/>
        <end position="103"/>
    </location>
</feature>
<feature type="transmembrane region" description="Helical" evidence="1">
    <location>
        <begin position="213"/>
        <end position="233"/>
    </location>
</feature>
<feature type="transmembrane region" description="Helical" evidence="1">
    <location>
        <begin position="176"/>
        <end position="192"/>
    </location>
</feature>
<evidence type="ECO:0008006" key="4">
    <source>
        <dbReference type="Google" id="ProtNLM"/>
    </source>
</evidence>
<sequence length="400" mass="42896">MTEPSRRRPWSVGLRTSPEGHRVTTFELFFDLVYVFAFTQVSHLVAETHSGRGMVQALTVLGMLWWTWTSYSWLANQSPADQGLLRFGMGIAMAAVFVATLAIPEAYEDLPGGLFGPLVLVVAYVVVRVVHGALYVVAAAGDTALRRQLVRTAVVAIAPSTALLFVGAVVGEPQQTWIWLAAFTFDVLLTLVTGRRGSWRLYSPTHWAERYGLIVILALGESVVAIGVGASHLPVSWPVITGAALSIAIALLLWWIYFVTSAGAAEHRLAHLEGVARAEYATLAYTYLHYVLIAAVVVVAVGIEEAMAHVGSDEPFGRFAAWALAAGLAAYLLGATVLVRSARRPWIWRRVVEAALLVALVPVLASLPALGALALAAGVVYAFAIGAQVRGSRARSADDT</sequence>